<dbReference type="Proteomes" id="UP000501128">
    <property type="component" value="Plasmid unnamed1"/>
</dbReference>
<reference evidence="2 3" key="1">
    <citation type="submission" date="2020-04" db="EMBL/GenBank/DDBJ databases">
        <title>Genome sequencing of novel species.</title>
        <authorList>
            <person name="Heo J."/>
            <person name="Kim S.-J."/>
            <person name="Kim J.-S."/>
            <person name="Hong S.-B."/>
            <person name="Kwon S.-W."/>
        </authorList>
    </citation>
    <scope>NUCLEOTIDE SEQUENCE [LARGE SCALE GENOMIC DNA]</scope>
    <source>
        <strain evidence="2 3">CJU-R4</strain>
        <plasmid evidence="2 3">unnamed1</plasmid>
    </source>
</reference>
<gene>
    <name evidence="2" type="ORF">HH216_25105</name>
</gene>
<geneLocation type="plasmid" evidence="2 3">
    <name>unnamed1</name>
</geneLocation>
<dbReference type="AlphaFoldDB" id="A0A7L5E093"/>
<organism evidence="2 3">
    <name type="scientific">Spirosoma rhododendri</name>
    <dbReference type="NCBI Taxonomy" id="2728024"/>
    <lineage>
        <taxon>Bacteria</taxon>
        <taxon>Pseudomonadati</taxon>
        <taxon>Bacteroidota</taxon>
        <taxon>Cytophagia</taxon>
        <taxon>Cytophagales</taxon>
        <taxon>Cytophagaceae</taxon>
        <taxon>Spirosoma</taxon>
    </lineage>
</organism>
<dbReference type="RefSeq" id="WP_169553645.1">
    <property type="nucleotide sequence ID" value="NZ_CP051678.1"/>
</dbReference>
<sequence>MKKVLLTGTALLAFAAAGFAQTNQATTNQAGINQRAAQTQTGSYLKSTITQT</sequence>
<feature type="chain" id="PRO_5029714502" evidence="1">
    <location>
        <begin position="21"/>
        <end position="52"/>
    </location>
</feature>
<dbReference type="EMBL" id="CP051678">
    <property type="protein sequence ID" value="QJD81627.1"/>
    <property type="molecule type" value="Genomic_DNA"/>
</dbReference>
<evidence type="ECO:0000313" key="3">
    <source>
        <dbReference type="Proteomes" id="UP000501128"/>
    </source>
</evidence>
<evidence type="ECO:0000313" key="2">
    <source>
        <dbReference type="EMBL" id="QJD81627.1"/>
    </source>
</evidence>
<feature type="signal peptide" evidence="1">
    <location>
        <begin position="1"/>
        <end position="20"/>
    </location>
</feature>
<name>A0A7L5E093_9BACT</name>
<evidence type="ECO:0000256" key="1">
    <source>
        <dbReference type="SAM" id="SignalP"/>
    </source>
</evidence>
<keyword evidence="3" id="KW-1185">Reference proteome</keyword>
<proteinExistence type="predicted"/>
<protein>
    <submittedName>
        <fullName evidence="2">Uncharacterized protein</fullName>
    </submittedName>
</protein>
<keyword evidence="2" id="KW-0614">Plasmid</keyword>
<accession>A0A7L5E093</accession>
<dbReference type="KEGG" id="srho:HH216_25105"/>
<keyword evidence="1" id="KW-0732">Signal</keyword>